<evidence type="ECO:0000313" key="3">
    <source>
        <dbReference type="Proteomes" id="UP001595814"/>
    </source>
</evidence>
<gene>
    <name evidence="2" type="ORF">ACFOUT_08975</name>
</gene>
<dbReference type="EMBL" id="JBHSAW010000004">
    <property type="protein sequence ID" value="MFC4096007.1"/>
    <property type="molecule type" value="Genomic_DNA"/>
</dbReference>
<dbReference type="Proteomes" id="UP001595814">
    <property type="component" value="Unassembled WGS sequence"/>
</dbReference>
<reference evidence="3" key="1">
    <citation type="journal article" date="2019" name="Int. J. Syst. Evol. Microbiol.">
        <title>The Global Catalogue of Microorganisms (GCM) 10K type strain sequencing project: providing services to taxonomists for standard genome sequencing and annotation.</title>
        <authorList>
            <consortium name="The Broad Institute Genomics Platform"/>
            <consortium name="The Broad Institute Genome Sequencing Center for Infectious Disease"/>
            <person name="Wu L."/>
            <person name="Ma J."/>
        </authorList>
    </citation>
    <scope>NUCLEOTIDE SEQUENCE [LARGE SCALE GENOMIC DNA]</scope>
    <source>
        <strain evidence="3">CECT 7477</strain>
    </source>
</reference>
<name>A0ABV8JSI3_9FLAO</name>
<feature type="transmembrane region" description="Helical" evidence="1">
    <location>
        <begin position="213"/>
        <end position="235"/>
    </location>
</feature>
<proteinExistence type="predicted"/>
<evidence type="ECO:0000256" key="1">
    <source>
        <dbReference type="SAM" id="Phobius"/>
    </source>
</evidence>
<accession>A0ABV8JSI3</accession>
<feature type="transmembrane region" description="Helical" evidence="1">
    <location>
        <begin position="50"/>
        <end position="71"/>
    </location>
</feature>
<feature type="transmembrane region" description="Helical" evidence="1">
    <location>
        <begin position="150"/>
        <end position="172"/>
    </location>
</feature>
<comment type="caution">
    <text evidence="2">The sequence shown here is derived from an EMBL/GenBank/DDBJ whole genome shotgun (WGS) entry which is preliminary data.</text>
</comment>
<feature type="transmembrane region" description="Helical" evidence="1">
    <location>
        <begin position="184"/>
        <end position="201"/>
    </location>
</feature>
<evidence type="ECO:0000313" key="2">
    <source>
        <dbReference type="EMBL" id="MFC4096007.1"/>
    </source>
</evidence>
<keyword evidence="1" id="KW-0812">Transmembrane</keyword>
<organism evidence="2 3">
    <name type="scientific">Euzebyella saccharophila</name>
    <dbReference type="NCBI Taxonomy" id="679664"/>
    <lineage>
        <taxon>Bacteria</taxon>
        <taxon>Pseudomonadati</taxon>
        <taxon>Bacteroidota</taxon>
        <taxon>Flavobacteriia</taxon>
        <taxon>Flavobacteriales</taxon>
        <taxon>Flavobacteriaceae</taxon>
        <taxon>Euzebyella</taxon>
    </lineage>
</organism>
<protein>
    <submittedName>
        <fullName evidence="2">DUF4184 family protein</fullName>
    </submittedName>
</protein>
<keyword evidence="1" id="KW-0472">Membrane</keyword>
<keyword evidence="3" id="KW-1185">Reference proteome</keyword>
<dbReference type="RefSeq" id="WP_192460366.1">
    <property type="nucleotide sequence ID" value="NZ_JACYFJ010000001.1"/>
</dbReference>
<dbReference type="Pfam" id="PF13803">
    <property type="entry name" value="DUF4184"/>
    <property type="match status" value="1"/>
</dbReference>
<sequence>MPFTGSHPALIIPLLKNRYFSASGLIMGSMIPDFEFILLMKAHVIYGHSLWPMLWLNLPLSILLLFLYHNLVRKSLILNLPLYFEKRLRPFLLFDWNGYFKKNYLKVIGSIILGNFGHLFWDAFTHHHGVFVEWIPFLEMPFKDVPLYHILQYAFSLVGAIALWIFFHKLPFRNYYLSNRKKEVYWFWVGTVTLGVMFLRFRNMQEFNFDDWIVSILCAFMAGLVAASIFDRLYYPKEPKIKRSMKAINIEADK</sequence>
<dbReference type="InterPro" id="IPR025238">
    <property type="entry name" value="DUF4184"/>
</dbReference>
<keyword evidence="1" id="KW-1133">Transmembrane helix</keyword>